<dbReference type="Gene3D" id="3.40.710.10">
    <property type="entry name" value="DD-peptidase/beta-lactamase superfamily"/>
    <property type="match status" value="1"/>
</dbReference>
<feature type="signal peptide" evidence="2">
    <location>
        <begin position="1"/>
        <end position="23"/>
    </location>
</feature>
<accession>A0A2S6GUN0</accession>
<evidence type="ECO:0000313" key="4">
    <source>
        <dbReference type="Proteomes" id="UP000239203"/>
    </source>
</evidence>
<dbReference type="SUPFAM" id="SSF56601">
    <property type="entry name" value="beta-lactamase/transpeptidase-like"/>
    <property type="match status" value="1"/>
</dbReference>
<evidence type="ECO:0000256" key="2">
    <source>
        <dbReference type="SAM" id="SignalP"/>
    </source>
</evidence>
<dbReference type="PANTHER" id="PTHR35333">
    <property type="entry name" value="BETA-LACTAMASE"/>
    <property type="match status" value="1"/>
</dbReference>
<feature type="compositionally biased region" description="Polar residues" evidence="1">
    <location>
        <begin position="29"/>
        <end position="41"/>
    </location>
</feature>
<protein>
    <recommendedName>
        <fullName evidence="5">Beta-lactamase class A</fullName>
    </recommendedName>
</protein>
<dbReference type="Proteomes" id="UP000239203">
    <property type="component" value="Unassembled WGS sequence"/>
</dbReference>
<name>A0A2S6GUN0_9PSEU</name>
<dbReference type="AlphaFoldDB" id="A0A2S6GUN0"/>
<dbReference type="OrthoDB" id="4981298at2"/>
<dbReference type="InterPro" id="IPR000871">
    <property type="entry name" value="Beta-lactam_class-A"/>
</dbReference>
<dbReference type="PANTHER" id="PTHR35333:SF3">
    <property type="entry name" value="BETA-LACTAMASE-TYPE TRANSPEPTIDASE FOLD CONTAINING PROTEIN"/>
    <property type="match status" value="1"/>
</dbReference>
<feature type="region of interest" description="Disordered" evidence="1">
    <location>
        <begin position="29"/>
        <end position="66"/>
    </location>
</feature>
<dbReference type="RefSeq" id="WP_104478490.1">
    <property type="nucleotide sequence ID" value="NZ_CP154825.1"/>
</dbReference>
<evidence type="ECO:0008006" key="5">
    <source>
        <dbReference type="Google" id="ProtNLM"/>
    </source>
</evidence>
<gene>
    <name evidence="3" type="ORF">CLV40_104192</name>
</gene>
<dbReference type="GO" id="GO:0046677">
    <property type="term" value="P:response to antibiotic"/>
    <property type="evidence" value="ECO:0007669"/>
    <property type="project" value="InterPro"/>
</dbReference>
<sequence length="296" mass="31176">MRHHRFPALLGLFLVLAAGCARAPAGGSQVPQLISPLTSAPTAPAVGTTTRPPSPQPEPPPKTAVDPDSLVAAARGVERSAKVGVLVVDRTSGADVVSLNADRQFRSASLVKLLIAVDALRRGADAATRKRIAVMLQVSDDDIATALWTGAGGSALVTRMVRTMGLTGTRPPAIVGRWGDVLLTARDVARVYRYVLAELPAADRALVVEAMASAPRTAADGFDQHFGIPDGITAEWAVKQGWSNSTNDIVVHSTGLVGRDWRYTVIVLTEHPLGVRWKTAAQSVTAVARVLNPLIS</sequence>
<dbReference type="PROSITE" id="PS51257">
    <property type="entry name" value="PROKAR_LIPOPROTEIN"/>
    <property type="match status" value="1"/>
</dbReference>
<comment type="caution">
    <text evidence="3">The sequence shown here is derived from an EMBL/GenBank/DDBJ whole genome shotgun (WGS) entry which is preliminary data.</text>
</comment>
<dbReference type="GO" id="GO:0030655">
    <property type="term" value="P:beta-lactam antibiotic catabolic process"/>
    <property type="evidence" value="ECO:0007669"/>
    <property type="project" value="InterPro"/>
</dbReference>
<keyword evidence="2" id="KW-0732">Signal</keyword>
<keyword evidence="4" id="KW-1185">Reference proteome</keyword>
<dbReference type="EMBL" id="PTIX01000004">
    <property type="protein sequence ID" value="PPK68948.1"/>
    <property type="molecule type" value="Genomic_DNA"/>
</dbReference>
<dbReference type="InterPro" id="IPR012338">
    <property type="entry name" value="Beta-lactam/transpept-like"/>
</dbReference>
<reference evidence="3 4" key="1">
    <citation type="submission" date="2018-02" db="EMBL/GenBank/DDBJ databases">
        <title>Genomic Encyclopedia of Archaeal and Bacterial Type Strains, Phase II (KMG-II): from individual species to whole genera.</title>
        <authorList>
            <person name="Goeker M."/>
        </authorList>
    </citation>
    <scope>NUCLEOTIDE SEQUENCE [LARGE SCALE GENOMIC DNA]</scope>
    <source>
        <strain evidence="3 4">YU 961-1</strain>
    </source>
</reference>
<proteinExistence type="predicted"/>
<dbReference type="GO" id="GO:0008800">
    <property type="term" value="F:beta-lactamase activity"/>
    <property type="evidence" value="ECO:0007669"/>
    <property type="project" value="InterPro"/>
</dbReference>
<feature type="compositionally biased region" description="Pro residues" evidence="1">
    <location>
        <begin position="52"/>
        <end position="62"/>
    </location>
</feature>
<feature type="chain" id="PRO_5015398079" description="Beta-lactamase class A" evidence="2">
    <location>
        <begin position="24"/>
        <end position="296"/>
    </location>
</feature>
<organism evidence="3 4">
    <name type="scientific">Actinokineospora auranticolor</name>
    <dbReference type="NCBI Taxonomy" id="155976"/>
    <lineage>
        <taxon>Bacteria</taxon>
        <taxon>Bacillati</taxon>
        <taxon>Actinomycetota</taxon>
        <taxon>Actinomycetes</taxon>
        <taxon>Pseudonocardiales</taxon>
        <taxon>Pseudonocardiaceae</taxon>
        <taxon>Actinokineospora</taxon>
    </lineage>
</organism>
<evidence type="ECO:0000256" key="1">
    <source>
        <dbReference type="SAM" id="MobiDB-lite"/>
    </source>
</evidence>
<evidence type="ECO:0000313" key="3">
    <source>
        <dbReference type="EMBL" id="PPK68948.1"/>
    </source>
</evidence>